<dbReference type="Proteomes" id="UP000199288">
    <property type="component" value="Unassembled WGS sequence"/>
</dbReference>
<dbReference type="InterPro" id="IPR018766">
    <property type="entry name" value="Zinicin_2"/>
</dbReference>
<dbReference type="Pfam" id="PF10103">
    <property type="entry name" value="Zincin_2"/>
    <property type="match status" value="1"/>
</dbReference>
<evidence type="ECO:0000313" key="2">
    <source>
        <dbReference type="EMBL" id="SDZ78236.1"/>
    </source>
</evidence>
<dbReference type="NCBIfam" id="TIGR03624">
    <property type="entry name" value="putative hydrolase"/>
    <property type="match status" value="1"/>
</dbReference>
<dbReference type="EMBL" id="FNQV01000001">
    <property type="protein sequence ID" value="SDZ78236.1"/>
    <property type="molecule type" value="Genomic_DNA"/>
</dbReference>
<feature type="compositionally biased region" description="Basic and acidic residues" evidence="1">
    <location>
        <begin position="470"/>
        <end position="487"/>
    </location>
</feature>
<dbReference type="InterPro" id="IPR042271">
    <property type="entry name" value="Zinicin_2_N"/>
</dbReference>
<dbReference type="Gene3D" id="1.20.150.30">
    <property type="entry name" value="Zincin-like metallopeptidase, N-terminal domain"/>
    <property type="match status" value="1"/>
</dbReference>
<dbReference type="PANTHER" id="PTHR39420">
    <property type="match status" value="1"/>
</dbReference>
<accession>A0A1H3VTZ1</accession>
<reference evidence="3" key="1">
    <citation type="submission" date="2016-10" db="EMBL/GenBank/DDBJ databases">
        <authorList>
            <person name="Varghese N."/>
            <person name="Submissions S."/>
        </authorList>
    </citation>
    <scope>NUCLEOTIDE SEQUENCE [LARGE SCALE GENOMIC DNA]</scope>
    <source>
        <strain evidence="3">KPR-1</strain>
    </source>
</reference>
<dbReference type="RefSeq" id="WP_222842311.1">
    <property type="nucleotide sequence ID" value="NZ_FNQV01000001.1"/>
</dbReference>
<evidence type="ECO:0000256" key="1">
    <source>
        <dbReference type="SAM" id="MobiDB-lite"/>
    </source>
</evidence>
<keyword evidence="2" id="KW-0378">Hydrolase</keyword>
<keyword evidence="3" id="KW-1185">Reference proteome</keyword>
<feature type="compositionally biased region" description="Low complexity" evidence="1">
    <location>
        <begin position="457"/>
        <end position="466"/>
    </location>
</feature>
<gene>
    <name evidence="2" type="ORF">SAMN02910418_00235</name>
</gene>
<sequence length="487" mass="52732">MSEDMTPENSGANGENWMEFLRSFLGEQGAEDAIRAMREAGLDPSAMGQAAGIPMDPHQLQLMVNQMHAMMASGGDTPINEDMARDVARQVARGKGDPSVMADQEAQYRQALQVADLWLDSVTDFSPCRGSRDVLSRAQWVENTRETLIDVATPVATHMVDALIETLSAQIGDAQLPEGLNIPGLSGDENFGGIATGMMTKMSSAIFGAQLGQAIGTLGSEVFGYCDIGLPLTPEPRLGLIPVNIEAFAEDLDVPFDEVVQFLAVREAAAGRLYSNVPWLASHVRAILRTYAEGIEIDMDAMTSAIQSVDPTNPEQIREAMSSGVFALHSTEEQKAALERLETALAVVEGWVDVVTEQATRAHLPNTSALQEMLRRRRATGGPAEHVFATLVGLELRPARLRDAAKLFSTVERERGAAARDELWRHPDVMPTPADLDEPETFLARREAESTSESDIDAGLAALLDGTLPYHDEASAHDDDEKRGEGN</sequence>
<dbReference type="AlphaFoldDB" id="A0A1H3VTZ1"/>
<organism evidence="2 3">
    <name type="scientific">Bowdeniella nasicola</name>
    <dbReference type="NCBI Taxonomy" id="208480"/>
    <lineage>
        <taxon>Bacteria</taxon>
        <taxon>Bacillati</taxon>
        <taxon>Actinomycetota</taxon>
        <taxon>Actinomycetes</taxon>
        <taxon>Actinomycetales</taxon>
        <taxon>Actinomycetaceae</taxon>
        <taxon>Bowdeniella</taxon>
    </lineage>
</organism>
<dbReference type="PANTHER" id="PTHR39420:SF2">
    <property type="entry name" value="HYDROLASE"/>
    <property type="match status" value="1"/>
</dbReference>
<dbReference type="SUPFAM" id="SSF55486">
    <property type="entry name" value="Metalloproteases ('zincins'), catalytic domain"/>
    <property type="match status" value="1"/>
</dbReference>
<feature type="region of interest" description="Disordered" evidence="1">
    <location>
        <begin position="445"/>
        <end position="487"/>
    </location>
</feature>
<proteinExistence type="predicted"/>
<evidence type="ECO:0000313" key="3">
    <source>
        <dbReference type="Proteomes" id="UP000199288"/>
    </source>
</evidence>
<protein>
    <submittedName>
        <fullName evidence="2">Putative hydrolase</fullName>
    </submittedName>
</protein>
<dbReference type="GO" id="GO:0016787">
    <property type="term" value="F:hydrolase activity"/>
    <property type="evidence" value="ECO:0007669"/>
    <property type="project" value="UniProtKB-KW"/>
</dbReference>
<name>A0A1H3VTZ1_9ACTO</name>